<evidence type="ECO:0000313" key="3">
    <source>
        <dbReference type="Proteomes" id="UP001597405"/>
    </source>
</evidence>
<comment type="caution">
    <text evidence="2">The sequence shown here is derived from an EMBL/GenBank/DDBJ whole genome shotgun (WGS) entry which is preliminary data.</text>
</comment>
<sequence>MAASTGYYEIYQSGYQWRWRFKSNNHEVIASGESYWNKADCLNAIGLMKGSKDAPVYER</sequence>
<dbReference type="SUPFAM" id="SSF160113">
    <property type="entry name" value="YegP-like"/>
    <property type="match status" value="1"/>
</dbReference>
<dbReference type="Proteomes" id="UP001597405">
    <property type="component" value="Unassembled WGS sequence"/>
</dbReference>
<gene>
    <name evidence="2" type="ORF">ACFSOZ_31580</name>
</gene>
<feature type="domain" description="DUF1508" evidence="1">
    <location>
        <begin position="16"/>
        <end position="58"/>
    </location>
</feature>
<dbReference type="RefSeq" id="WP_379104625.1">
    <property type="nucleotide sequence ID" value="NZ_JBHUGZ010000024.1"/>
</dbReference>
<dbReference type="InterPro" id="IPR010879">
    <property type="entry name" value="DUF1508"/>
</dbReference>
<dbReference type="EMBL" id="JBHUGZ010000024">
    <property type="protein sequence ID" value="MFD1986978.1"/>
    <property type="molecule type" value="Genomic_DNA"/>
</dbReference>
<reference evidence="3" key="1">
    <citation type="journal article" date="2019" name="Int. J. Syst. Evol. Microbiol.">
        <title>The Global Catalogue of Microorganisms (GCM) 10K type strain sequencing project: providing services to taxonomists for standard genome sequencing and annotation.</title>
        <authorList>
            <consortium name="The Broad Institute Genomics Platform"/>
            <consortium name="The Broad Institute Genome Sequencing Center for Infectious Disease"/>
            <person name="Wu L."/>
            <person name="Ma J."/>
        </authorList>
    </citation>
    <scope>NUCLEOTIDE SEQUENCE [LARGE SCALE GENOMIC DNA]</scope>
    <source>
        <strain evidence="3">CGMCC 1.16225</strain>
    </source>
</reference>
<dbReference type="InterPro" id="IPR036913">
    <property type="entry name" value="YegP-like_sf"/>
</dbReference>
<keyword evidence="3" id="KW-1185">Reference proteome</keyword>
<evidence type="ECO:0000313" key="2">
    <source>
        <dbReference type="EMBL" id="MFD1986978.1"/>
    </source>
</evidence>
<organism evidence="2 3">
    <name type="scientific">Mesorhizobium newzealandense</name>
    <dbReference type="NCBI Taxonomy" id="1300302"/>
    <lineage>
        <taxon>Bacteria</taxon>
        <taxon>Pseudomonadati</taxon>
        <taxon>Pseudomonadota</taxon>
        <taxon>Alphaproteobacteria</taxon>
        <taxon>Hyphomicrobiales</taxon>
        <taxon>Phyllobacteriaceae</taxon>
        <taxon>Mesorhizobium</taxon>
    </lineage>
</organism>
<name>A0ABW4UHI0_9HYPH</name>
<proteinExistence type="predicted"/>
<evidence type="ECO:0000259" key="1">
    <source>
        <dbReference type="Pfam" id="PF07411"/>
    </source>
</evidence>
<accession>A0ABW4UHI0</accession>
<dbReference type="Gene3D" id="3.30.160.160">
    <property type="entry name" value="YegP-like"/>
    <property type="match status" value="1"/>
</dbReference>
<dbReference type="Pfam" id="PF07411">
    <property type="entry name" value="DUF1508"/>
    <property type="match status" value="1"/>
</dbReference>
<protein>
    <submittedName>
        <fullName evidence="2">YegP family protein</fullName>
    </submittedName>
</protein>